<dbReference type="Gene3D" id="2.170.130.10">
    <property type="entry name" value="TonB-dependent receptor, plug domain"/>
    <property type="match status" value="1"/>
</dbReference>
<keyword evidence="1" id="KW-1134">Transmembrane beta strand</keyword>
<dbReference type="SUPFAM" id="SSF49464">
    <property type="entry name" value="Carboxypeptidase regulatory domain-like"/>
    <property type="match status" value="1"/>
</dbReference>
<dbReference type="InterPro" id="IPR012910">
    <property type="entry name" value="Plug_dom"/>
</dbReference>
<dbReference type="InterPro" id="IPR039426">
    <property type="entry name" value="TonB-dep_rcpt-like"/>
</dbReference>
<sequence length="529" mass="60487">MNKFIIFYLHLFFTLLLAFQVHGQSSAFKITGKIVDEKNTPLEFVNVYINSTSIFTQTDSLGRFTLSLPGSKIDFELVVSMVGFNTQKQKFTKYNIPKFLSIKLIGNQLGEVVIKAKQDKYWWKKWQIFRNGLLGENQFSRECTIENKDNVQLKMDPTNKLVLANSRETFIVRNKALGYKIHVDLYEFSSDGVKTNYSASKYFEDDLSNDEKERAMQLKRRLKAFHSTSNWFLQSLANGNMLGEKFEVFKIKSMVDIYLGKTTVEKEVLEGRLIKTTDSTIYQYDSLSKRHLIYSDLPLLVFNKNVLNYFRNPFTDYTYAFSKIDLPNHFAVFNNNGFISIPNGITFHFHWGNEGLSSALPENYEVPSETPVEAVVPLIELVFENRKSDSTAINRQYTENQNIGFVNNTTSKDANDDYFIKPDVLFRPTELEKNADIYTLLRRVPGLRVGYNPETGQYSISIAGMSTNGDNTPSLLLNQKLYFGKADVLNALEFIETNNITEIGLVKYGSNSMLGSRGGNGTIIIKLKN</sequence>
<keyword evidence="1" id="KW-0998">Cell outer membrane</keyword>
<feature type="domain" description="TonB-dependent receptor plug" evidence="2">
    <location>
        <begin position="434"/>
        <end position="521"/>
    </location>
</feature>
<keyword evidence="1" id="KW-0812">Transmembrane</keyword>
<dbReference type="Pfam" id="PF13715">
    <property type="entry name" value="CarbopepD_reg_2"/>
    <property type="match status" value="1"/>
</dbReference>
<dbReference type="Gene3D" id="2.60.40.1120">
    <property type="entry name" value="Carboxypeptidase-like, regulatory domain"/>
    <property type="match status" value="1"/>
</dbReference>
<keyword evidence="1" id="KW-0472">Membrane</keyword>
<evidence type="ECO:0000256" key="1">
    <source>
        <dbReference type="PROSITE-ProRule" id="PRU01360"/>
    </source>
</evidence>
<dbReference type="RefSeq" id="WP_255039066.1">
    <property type="nucleotide sequence ID" value="NZ_RJUF01000182.1"/>
</dbReference>
<evidence type="ECO:0000259" key="2">
    <source>
        <dbReference type="Pfam" id="PF07715"/>
    </source>
</evidence>
<dbReference type="AlphaFoldDB" id="A0AAE3H7A0"/>
<proteinExistence type="inferred from homology"/>
<protein>
    <recommendedName>
        <fullName evidence="2">TonB-dependent receptor plug domain-containing protein</fullName>
    </recommendedName>
</protein>
<gene>
    <name evidence="3" type="ORF">EGI31_20765</name>
</gene>
<keyword evidence="4" id="KW-1185">Reference proteome</keyword>
<reference evidence="3 4" key="1">
    <citation type="submission" date="2018-11" db="EMBL/GenBank/DDBJ databases">
        <title>Novel bacteria species description.</title>
        <authorList>
            <person name="Han J.-H."/>
        </authorList>
    </citation>
    <scope>NUCLEOTIDE SEQUENCE [LARGE SCALE GENOMIC DNA]</scope>
    <source>
        <strain evidence="3 4">KCTC23259</strain>
    </source>
</reference>
<evidence type="ECO:0000313" key="3">
    <source>
        <dbReference type="EMBL" id="MCP9765374.1"/>
    </source>
</evidence>
<comment type="caution">
    <text evidence="3">The sequence shown here is derived from an EMBL/GenBank/DDBJ whole genome shotgun (WGS) entry which is preliminary data.</text>
</comment>
<evidence type="ECO:0000313" key="4">
    <source>
        <dbReference type="Proteomes" id="UP001204144"/>
    </source>
</evidence>
<organism evidence="3 4">
    <name type="scientific">Lacihabitans soyangensis</name>
    <dbReference type="NCBI Taxonomy" id="869394"/>
    <lineage>
        <taxon>Bacteria</taxon>
        <taxon>Pseudomonadati</taxon>
        <taxon>Bacteroidota</taxon>
        <taxon>Cytophagia</taxon>
        <taxon>Cytophagales</taxon>
        <taxon>Leadbetterellaceae</taxon>
        <taxon>Lacihabitans</taxon>
    </lineage>
</organism>
<dbReference type="PROSITE" id="PS52016">
    <property type="entry name" value="TONB_DEPENDENT_REC_3"/>
    <property type="match status" value="1"/>
</dbReference>
<accession>A0AAE3H7A0</accession>
<dbReference type="GO" id="GO:0009279">
    <property type="term" value="C:cell outer membrane"/>
    <property type="evidence" value="ECO:0007669"/>
    <property type="project" value="UniProtKB-SubCell"/>
</dbReference>
<dbReference type="InterPro" id="IPR037066">
    <property type="entry name" value="Plug_dom_sf"/>
</dbReference>
<comment type="similarity">
    <text evidence="1">Belongs to the TonB-dependent receptor family.</text>
</comment>
<dbReference type="SUPFAM" id="SSF56935">
    <property type="entry name" value="Porins"/>
    <property type="match status" value="1"/>
</dbReference>
<dbReference type="EMBL" id="RJUF01000182">
    <property type="protein sequence ID" value="MCP9765374.1"/>
    <property type="molecule type" value="Genomic_DNA"/>
</dbReference>
<keyword evidence="1" id="KW-0813">Transport</keyword>
<comment type="subcellular location">
    <subcellularLocation>
        <location evidence="1">Cell outer membrane</location>
        <topology evidence="1">Multi-pass membrane protein</topology>
    </subcellularLocation>
</comment>
<dbReference type="Proteomes" id="UP001204144">
    <property type="component" value="Unassembled WGS sequence"/>
</dbReference>
<name>A0AAE3H7A0_9BACT</name>
<dbReference type="InterPro" id="IPR008969">
    <property type="entry name" value="CarboxyPept-like_regulatory"/>
</dbReference>
<dbReference type="Pfam" id="PF07715">
    <property type="entry name" value="Plug"/>
    <property type="match status" value="1"/>
</dbReference>